<evidence type="ECO:0000313" key="1">
    <source>
        <dbReference type="EMBL" id="MBR7832471.1"/>
    </source>
</evidence>
<gene>
    <name evidence="1" type="ORF">KDL01_04335</name>
</gene>
<dbReference type="AlphaFoldDB" id="A0A941EJD8"/>
<evidence type="ECO:0000313" key="2">
    <source>
        <dbReference type="Proteomes" id="UP000675781"/>
    </source>
</evidence>
<sequence length="72" mass="8059">MKYLANNGITGAVILDEDEARQDFDSAPRVVGEFGQEFTTFPVGEYGHVLMCAAITYTPVKEAPRRKRRRAP</sequence>
<accession>A0A941EJD8</accession>
<dbReference type="RefSeq" id="WP_212526996.1">
    <property type="nucleotide sequence ID" value="NZ_JAGSOG010000011.1"/>
</dbReference>
<comment type="caution">
    <text evidence="1">The sequence shown here is derived from an EMBL/GenBank/DDBJ whole genome shotgun (WGS) entry which is preliminary data.</text>
</comment>
<name>A0A941EJD8_9ACTN</name>
<proteinExistence type="predicted"/>
<organism evidence="1 2">
    <name type="scientific">Actinospica durhamensis</name>
    <dbReference type="NCBI Taxonomy" id="1508375"/>
    <lineage>
        <taxon>Bacteria</taxon>
        <taxon>Bacillati</taxon>
        <taxon>Actinomycetota</taxon>
        <taxon>Actinomycetes</taxon>
        <taxon>Catenulisporales</taxon>
        <taxon>Actinospicaceae</taxon>
        <taxon>Actinospica</taxon>
    </lineage>
</organism>
<keyword evidence="2" id="KW-1185">Reference proteome</keyword>
<protein>
    <submittedName>
        <fullName evidence="1">Uncharacterized protein</fullName>
    </submittedName>
</protein>
<dbReference type="Proteomes" id="UP000675781">
    <property type="component" value="Unassembled WGS sequence"/>
</dbReference>
<reference evidence="1" key="1">
    <citation type="submission" date="2021-04" db="EMBL/GenBank/DDBJ databases">
        <title>Genome based classification of Actinospica acidithermotolerans sp. nov., an actinobacterium isolated from an Indonesian hot spring.</title>
        <authorList>
            <person name="Kusuma A.B."/>
            <person name="Putra K.E."/>
            <person name="Nafisah S."/>
            <person name="Loh J."/>
            <person name="Nouioui I."/>
            <person name="Goodfellow M."/>
        </authorList>
    </citation>
    <scope>NUCLEOTIDE SEQUENCE</scope>
    <source>
        <strain evidence="1">CSCA 57</strain>
    </source>
</reference>
<dbReference type="EMBL" id="JAGSOG010000011">
    <property type="protein sequence ID" value="MBR7832471.1"/>
    <property type="molecule type" value="Genomic_DNA"/>
</dbReference>